<dbReference type="PANTHER" id="PTHR23327">
    <property type="entry name" value="RING FINGER PROTEIN 127"/>
    <property type="match status" value="1"/>
</dbReference>
<feature type="domain" description="RING-type" evidence="5">
    <location>
        <begin position="103"/>
        <end position="141"/>
    </location>
</feature>
<sequence length="416" mass="47236">MDVVGNETSHYRSLANDSLTLVEEKKVGWSHGQNSWSEYGKPRSRILNGGRLLTTYTLAEMGELEHDADTTYQTMSDTGDDYRSLDVTMLESLRESTRSELDCQVCYALMLDPLTTSCGHTFCRKCLVRVLDHCNNCPICRRTLTVAPSLSLESSNKRLTEILIGLCPDLLAVRAEHASREDRSTVGELDTPLFICTLSYPAMPTFLHIFEARYRLMIRRAVESGSRKFGMLMYNRSGEPQGDLGTTQFMQYGTLLRIENIQTLPDGRSLIETIGISRFKVKAWSMLDGYTIGSISRIDDVSLAEEERLEAFEITAATPTSTDPIGQQLDRLSTRALLQIGISYVNRMRASSAPWLHERILTAYGAPPEDPALFPYWFASVLPIADEEKYRLLPTMSVRERLKITARWIRRFDQRW</sequence>
<dbReference type="GO" id="GO:0008270">
    <property type="term" value="F:zinc ion binding"/>
    <property type="evidence" value="ECO:0007669"/>
    <property type="project" value="UniProtKB-KW"/>
</dbReference>
<dbReference type="SUPFAM" id="SSF88697">
    <property type="entry name" value="PUA domain-like"/>
    <property type="match status" value="1"/>
</dbReference>
<comment type="caution">
    <text evidence="7">The sequence shown here is derived from an EMBL/GenBank/DDBJ whole genome shotgun (WGS) entry which is preliminary data.</text>
</comment>
<keyword evidence="2 4" id="KW-0863">Zinc-finger</keyword>
<evidence type="ECO:0000259" key="6">
    <source>
        <dbReference type="PROSITE" id="PS51787"/>
    </source>
</evidence>
<evidence type="ECO:0000313" key="8">
    <source>
        <dbReference type="Proteomes" id="UP000698800"/>
    </source>
</evidence>
<reference evidence="7" key="1">
    <citation type="submission" date="2021-03" db="EMBL/GenBank/DDBJ databases">
        <title>Comparative genomics and phylogenomic investigation of the class Geoglossomycetes provide insights into ecological specialization and systematics.</title>
        <authorList>
            <person name="Melie T."/>
            <person name="Pirro S."/>
            <person name="Miller A.N."/>
            <person name="Quandt A."/>
        </authorList>
    </citation>
    <scope>NUCLEOTIDE SEQUENCE</scope>
    <source>
        <strain evidence="7">GBOQ0MN5Z8</strain>
    </source>
</reference>
<evidence type="ECO:0000256" key="4">
    <source>
        <dbReference type="PROSITE-ProRule" id="PRU00175"/>
    </source>
</evidence>
<feature type="domain" description="Lon N-terminal" evidence="6">
    <location>
        <begin position="183"/>
        <end position="413"/>
    </location>
</feature>
<organism evidence="7 8">
    <name type="scientific">Glutinoglossum americanum</name>
    <dbReference type="NCBI Taxonomy" id="1670608"/>
    <lineage>
        <taxon>Eukaryota</taxon>
        <taxon>Fungi</taxon>
        <taxon>Dikarya</taxon>
        <taxon>Ascomycota</taxon>
        <taxon>Pezizomycotina</taxon>
        <taxon>Geoglossomycetes</taxon>
        <taxon>Geoglossales</taxon>
        <taxon>Geoglossaceae</taxon>
        <taxon>Glutinoglossum</taxon>
    </lineage>
</organism>
<dbReference type="InterPro" id="IPR013083">
    <property type="entry name" value="Znf_RING/FYVE/PHD"/>
</dbReference>
<name>A0A9P8I8Y1_9PEZI</name>
<dbReference type="SMART" id="SM00464">
    <property type="entry name" value="LON"/>
    <property type="match status" value="1"/>
</dbReference>
<dbReference type="PROSITE" id="PS50089">
    <property type="entry name" value="ZF_RING_2"/>
    <property type="match status" value="1"/>
</dbReference>
<keyword evidence="8" id="KW-1185">Reference proteome</keyword>
<proteinExistence type="predicted"/>
<dbReference type="InterPro" id="IPR046336">
    <property type="entry name" value="Lon_prtase_N_sf"/>
</dbReference>
<dbReference type="SUPFAM" id="SSF57850">
    <property type="entry name" value="RING/U-box"/>
    <property type="match status" value="1"/>
</dbReference>
<dbReference type="CDD" id="cd16514">
    <property type="entry name" value="RING-HC_LONFs_rpt2"/>
    <property type="match status" value="1"/>
</dbReference>
<dbReference type="Proteomes" id="UP000698800">
    <property type="component" value="Unassembled WGS sequence"/>
</dbReference>
<dbReference type="OrthoDB" id="264917at2759"/>
<evidence type="ECO:0000256" key="2">
    <source>
        <dbReference type="ARBA" id="ARBA00022771"/>
    </source>
</evidence>
<dbReference type="Gene3D" id="3.30.40.10">
    <property type="entry name" value="Zinc/RING finger domain, C3HC4 (zinc finger)"/>
    <property type="match status" value="1"/>
</dbReference>
<dbReference type="EMBL" id="JAGHQL010000045">
    <property type="protein sequence ID" value="KAH0542833.1"/>
    <property type="molecule type" value="Genomic_DNA"/>
</dbReference>
<dbReference type="InterPro" id="IPR015947">
    <property type="entry name" value="PUA-like_sf"/>
</dbReference>
<accession>A0A9P8I8Y1</accession>
<evidence type="ECO:0008006" key="9">
    <source>
        <dbReference type="Google" id="ProtNLM"/>
    </source>
</evidence>
<evidence type="ECO:0000259" key="5">
    <source>
        <dbReference type="PROSITE" id="PS50089"/>
    </source>
</evidence>
<dbReference type="PANTHER" id="PTHR23327:SF42">
    <property type="entry name" value="LON PEPTIDASE N-TERMINAL DOMAIN AND RING FINGER PROTEIN C14F5.10C"/>
    <property type="match status" value="1"/>
</dbReference>
<evidence type="ECO:0000313" key="7">
    <source>
        <dbReference type="EMBL" id="KAH0542833.1"/>
    </source>
</evidence>
<dbReference type="GO" id="GO:0061630">
    <property type="term" value="F:ubiquitin protein ligase activity"/>
    <property type="evidence" value="ECO:0007669"/>
    <property type="project" value="TreeGrafter"/>
</dbReference>
<evidence type="ECO:0000256" key="1">
    <source>
        <dbReference type="ARBA" id="ARBA00022723"/>
    </source>
</evidence>
<dbReference type="AlphaFoldDB" id="A0A9P8I8Y1"/>
<dbReference type="PROSITE" id="PS00518">
    <property type="entry name" value="ZF_RING_1"/>
    <property type="match status" value="1"/>
</dbReference>
<keyword evidence="3" id="KW-0862">Zinc</keyword>
<evidence type="ECO:0000256" key="3">
    <source>
        <dbReference type="ARBA" id="ARBA00022833"/>
    </source>
</evidence>
<gene>
    <name evidence="7" type="ORF">FGG08_002787</name>
</gene>
<dbReference type="Gene3D" id="1.20.58.1480">
    <property type="match status" value="1"/>
</dbReference>
<dbReference type="InterPro" id="IPR017907">
    <property type="entry name" value="Znf_RING_CS"/>
</dbReference>
<dbReference type="Gene3D" id="2.30.130.40">
    <property type="entry name" value="LON domain-like"/>
    <property type="match status" value="1"/>
</dbReference>
<dbReference type="Pfam" id="PF13923">
    <property type="entry name" value="zf-C3HC4_2"/>
    <property type="match status" value="1"/>
</dbReference>
<dbReference type="Pfam" id="PF02190">
    <property type="entry name" value="LON_substr_bdg"/>
    <property type="match status" value="1"/>
</dbReference>
<dbReference type="InterPro" id="IPR001841">
    <property type="entry name" value="Znf_RING"/>
</dbReference>
<dbReference type="SMART" id="SM00184">
    <property type="entry name" value="RING"/>
    <property type="match status" value="1"/>
</dbReference>
<dbReference type="PROSITE" id="PS51787">
    <property type="entry name" value="LON_N"/>
    <property type="match status" value="1"/>
</dbReference>
<protein>
    <recommendedName>
        <fullName evidence="9">ATP-dependent protease</fullName>
    </recommendedName>
</protein>
<keyword evidence="1" id="KW-0479">Metal-binding</keyword>
<dbReference type="InterPro" id="IPR003111">
    <property type="entry name" value="Lon_prtase_N"/>
</dbReference>